<sequence length="1670" mass="187046">MDLKKMEIIEPRPRKRPSSSGCEIVERPNKRPTTMVEYVNIDEDDIKKIYKFRVLFPNGVSLGLKVRDPETELPMEEFVEFVKGEYFRAMRQTESQKTKRRINWKSSEFRFVDAFDKVMGSRINFENFKPNKYHILRVHDGSGEAETYENMWDLTPDTKFLKELPDEYTFETALADLIDNSLQAIWSNGVKERKLISVELADDRILIFDTGPGMDGSDETSIVNWTLVDYDETDFLEEEAFERRKAYFDVAFRVGKQKGHLAIDNLMEDKSSLLLCITENDSWGKIGASLHRSSRGHGIGGKPPYLKPVFGMFGYGGTMASMHLGRRAVVSAKTKKSKKVYTLHLEREALLSSSGSEKTWRTDGGIRHPTEDEIEGSPHRSFTKVEIFEPKKKGLDIVRLQCKLKDIYFPYIQCDEVSKTGRTIMPIEFQVNGTDLAEIQGGEVAITNLHSCNGPEFVIYLHFSQDVLATGSPGEANARLKFVYFPIVEGQENIERLLEKLEAEGHGIKENFETFSRVSIRRLGRLLPYARWTWLPFMEPRQKKGDKAQILKRCCPRVKCFIDTDAGFNPTPSKTDLARQHPYTTALKNFGDKPPEKDKDVKLEIFKDGKQVTFLQLEKQYQEWIFQMHGHYDEEIECGEDQPILVVSPSNKKRLGISSEIVRVHKVIQRKGASWKSGQKIKVMKGACPGCHKNNIYATLECVLLEGFQGDAGGEARLICSPLGLPNEKGCKVAVDDGNASIDIRGSLSLPISVIDSGKCLAIEAADWEYQVEKQHQKIPSTIEILSARNCQDLVVDGALPPTGSVVSAGHIPPKEIVAVVRPASFNSASASKNLDQKYILILKENPEMGLQIKFRADDKNRGLRFASCERSITVKASPMVGSWAQLCDERSPPLTVSEILYSPSDTTLEAYNPPYAISSYNLRFDTGAIWVGLYFPPFSIACFDIYGNRMPFASVPEVIMKIISEGDVLGIVHKITLDLSSDKLTLKIKDTLIESDGLDKIRPNYKATLVVSPQNELFSVSVPCQVFPGSLQQIMTQPRNLDKQLLPGQAIKELMLEMFDAYGNHVNGGLEVLLKVDGFCFQDHIGSTRKVDQFGCIDLGGLLKVTGGYGKNVSLSVSINGKIVFKKEFQTETRELRAVCEVPKYCMAGSLLENMAFEIINSEGDVDRAIHDDESQGQCHMLAIKSESLDTDDSVRYSFHHGRCTVRAISLPQKEGTVRLLAAHSRYPELHLAIEVQLLQAPKVEPESIQLPHTDGRLVLRKDSFDHKASKAEHDDVHGQCSDENLLPLQYSSGSKDIEDCVVSILRDLKELEEGIYKYASAVGDLEKALKMLIDRKVALKQEISMLQGKLSGKDAIMERIESKGDSAAAVICRLFREIPLQRQHNNLIENTLGVVALLGTVQTNELSCVLAEYLGEDQMLAVVCKSFAAVEALEKCEKNRNVDQEHMAESNATKLAQSINGRYVAICLEDTRPYTGELSSDPERKLALPDPTLPNGNIPSGYLGHAVNMISLEFHHLHTTTAGHGLRETLFYCLLGELQVYETRENMKMAKACIKHGAVSLDGGIIRGNGVLSLGHREPEICFPVTAPGSQVHSSQESMDMLRQVEEKKAELKETLGEIKKQTKMHRKVIKKVKNKEKEYEKFLDEKGPLLEGMGARSIMKNSIGSSQ</sequence>
<evidence type="ECO:0000313" key="3">
    <source>
        <dbReference type="EMBL" id="PSS04460.1"/>
    </source>
</evidence>
<dbReference type="OMA" id="QCDEVSK"/>
<name>A0A2R6Q993_ACTCC</name>
<feature type="compositionally biased region" description="Basic and acidic residues" evidence="2">
    <location>
        <begin position="358"/>
        <end position="371"/>
    </location>
</feature>
<dbReference type="PANTHER" id="PTHR33566:SF1">
    <property type="entry name" value="EN_SPM-LIKE TRANSPOSON-RELATED"/>
    <property type="match status" value="1"/>
</dbReference>
<dbReference type="EMBL" id="NKQK01000018">
    <property type="protein sequence ID" value="PSS04460.1"/>
    <property type="molecule type" value="Genomic_DNA"/>
</dbReference>
<keyword evidence="4" id="KW-1185">Reference proteome</keyword>
<evidence type="ECO:0000313" key="4">
    <source>
        <dbReference type="Proteomes" id="UP000241394"/>
    </source>
</evidence>
<dbReference type="InParanoid" id="A0A2R6Q993"/>
<evidence type="ECO:0000256" key="2">
    <source>
        <dbReference type="SAM" id="MobiDB-lite"/>
    </source>
</evidence>
<reference evidence="4" key="2">
    <citation type="journal article" date="2018" name="BMC Genomics">
        <title>A manually annotated Actinidia chinensis var. chinensis (kiwifruit) genome highlights the challenges associated with draft genomes and gene prediction in plants.</title>
        <authorList>
            <person name="Pilkington S.M."/>
            <person name="Crowhurst R."/>
            <person name="Hilario E."/>
            <person name="Nardozza S."/>
            <person name="Fraser L."/>
            <person name="Peng Y."/>
            <person name="Gunaseelan K."/>
            <person name="Simpson R."/>
            <person name="Tahir J."/>
            <person name="Deroles S.C."/>
            <person name="Templeton K."/>
            <person name="Luo Z."/>
            <person name="Davy M."/>
            <person name="Cheng C."/>
            <person name="McNeilage M."/>
            <person name="Scaglione D."/>
            <person name="Liu Y."/>
            <person name="Zhang Q."/>
            <person name="Datson P."/>
            <person name="De Silva N."/>
            <person name="Gardiner S.E."/>
            <person name="Bassett H."/>
            <person name="Chagne D."/>
            <person name="McCallum J."/>
            <person name="Dzierzon H."/>
            <person name="Deng C."/>
            <person name="Wang Y.Y."/>
            <person name="Barron L."/>
            <person name="Manako K."/>
            <person name="Bowen J."/>
            <person name="Foster T.M."/>
            <person name="Erridge Z.A."/>
            <person name="Tiffin H."/>
            <person name="Waite C.N."/>
            <person name="Davies K.M."/>
            <person name="Grierson E.P."/>
            <person name="Laing W.A."/>
            <person name="Kirk R."/>
            <person name="Chen X."/>
            <person name="Wood M."/>
            <person name="Montefiori M."/>
            <person name="Brummell D.A."/>
            <person name="Schwinn K.E."/>
            <person name="Catanach A."/>
            <person name="Fullerton C."/>
            <person name="Li D."/>
            <person name="Meiyalaghan S."/>
            <person name="Nieuwenhuizen N."/>
            <person name="Read N."/>
            <person name="Prakash R."/>
            <person name="Hunter D."/>
            <person name="Zhang H."/>
            <person name="McKenzie M."/>
            <person name="Knabel M."/>
            <person name="Harris A."/>
            <person name="Allan A.C."/>
            <person name="Gleave A."/>
            <person name="Chen A."/>
            <person name="Janssen B.J."/>
            <person name="Plunkett B."/>
            <person name="Ampomah-Dwamena C."/>
            <person name="Voogd C."/>
            <person name="Leif D."/>
            <person name="Lafferty D."/>
            <person name="Souleyre E.J.F."/>
            <person name="Varkonyi-Gasic E."/>
            <person name="Gambi F."/>
            <person name="Hanley J."/>
            <person name="Yao J.L."/>
            <person name="Cheung J."/>
            <person name="David K.M."/>
            <person name="Warren B."/>
            <person name="Marsh K."/>
            <person name="Snowden K.C."/>
            <person name="Lin-Wang K."/>
            <person name="Brian L."/>
            <person name="Martinez-Sanchez M."/>
            <person name="Wang M."/>
            <person name="Ileperuma N."/>
            <person name="Macnee N."/>
            <person name="Campin R."/>
            <person name="McAtee P."/>
            <person name="Drummond R.S.M."/>
            <person name="Espley R.V."/>
            <person name="Ireland H.S."/>
            <person name="Wu R."/>
            <person name="Atkinson R.G."/>
            <person name="Karunairetnam S."/>
            <person name="Bulley S."/>
            <person name="Chunkath S."/>
            <person name="Hanley Z."/>
            <person name="Storey R."/>
            <person name="Thrimawithana A.H."/>
            <person name="Thomson S."/>
            <person name="David C."/>
            <person name="Testolin R."/>
            <person name="Huang H."/>
            <person name="Hellens R.P."/>
            <person name="Schaffer R.J."/>
        </authorList>
    </citation>
    <scope>NUCLEOTIDE SEQUENCE [LARGE SCALE GENOMIC DNA]</scope>
    <source>
        <strain evidence="4">cv. Red5</strain>
    </source>
</reference>
<accession>A0A2R6Q993</accession>
<comment type="caution">
    <text evidence="3">The sequence shown here is derived from an EMBL/GenBank/DDBJ whole genome shotgun (WGS) entry which is preliminary data.</text>
</comment>
<evidence type="ECO:0000256" key="1">
    <source>
        <dbReference type="SAM" id="Coils"/>
    </source>
</evidence>
<dbReference type="Gramene" id="PSS04460">
    <property type="protein sequence ID" value="PSS04460"/>
    <property type="gene ID" value="CEY00_Acc20314"/>
</dbReference>
<dbReference type="SUPFAM" id="SSF55874">
    <property type="entry name" value="ATPase domain of HSP90 chaperone/DNA topoisomerase II/histidine kinase"/>
    <property type="match status" value="1"/>
</dbReference>
<dbReference type="PANTHER" id="PTHR33566">
    <property type="entry name" value="EN/SPM-LIKE TRANSPOSON-RELATED"/>
    <property type="match status" value="1"/>
</dbReference>
<protein>
    <submittedName>
        <fullName evidence="3">Protein DEFECTIVE IN MERISTEM SILENCING like</fullName>
    </submittedName>
</protein>
<feature type="compositionally biased region" description="Basic and acidic residues" evidence="2">
    <location>
        <begin position="1"/>
        <end position="12"/>
    </location>
</feature>
<proteinExistence type="predicted"/>
<reference evidence="3 4" key="1">
    <citation type="submission" date="2017-07" db="EMBL/GenBank/DDBJ databases">
        <title>An improved, manually edited Actinidia chinensis var. chinensis (kiwifruit) genome highlights the challenges associated with draft genomes and gene prediction in plants.</title>
        <authorList>
            <person name="Pilkington S."/>
            <person name="Crowhurst R."/>
            <person name="Hilario E."/>
            <person name="Nardozza S."/>
            <person name="Fraser L."/>
            <person name="Peng Y."/>
            <person name="Gunaseelan K."/>
            <person name="Simpson R."/>
            <person name="Tahir J."/>
            <person name="Deroles S."/>
            <person name="Templeton K."/>
            <person name="Luo Z."/>
            <person name="Davy M."/>
            <person name="Cheng C."/>
            <person name="Mcneilage M."/>
            <person name="Scaglione D."/>
            <person name="Liu Y."/>
            <person name="Zhang Q."/>
            <person name="Datson P."/>
            <person name="De Silva N."/>
            <person name="Gardiner S."/>
            <person name="Bassett H."/>
            <person name="Chagne D."/>
            <person name="Mccallum J."/>
            <person name="Dzierzon H."/>
            <person name="Deng C."/>
            <person name="Wang Y.-Y."/>
            <person name="Barron N."/>
            <person name="Manako K."/>
            <person name="Bowen J."/>
            <person name="Foster T."/>
            <person name="Erridge Z."/>
            <person name="Tiffin H."/>
            <person name="Waite C."/>
            <person name="Davies K."/>
            <person name="Grierson E."/>
            <person name="Laing W."/>
            <person name="Kirk R."/>
            <person name="Chen X."/>
            <person name="Wood M."/>
            <person name="Montefiori M."/>
            <person name="Brummell D."/>
            <person name="Schwinn K."/>
            <person name="Catanach A."/>
            <person name="Fullerton C."/>
            <person name="Li D."/>
            <person name="Meiyalaghan S."/>
            <person name="Nieuwenhuizen N."/>
            <person name="Read N."/>
            <person name="Prakash R."/>
            <person name="Hunter D."/>
            <person name="Zhang H."/>
            <person name="Mckenzie M."/>
            <person name="Knabel M."/>
            <person name="Harris A."/>
            <person name="Allan A."/>
            <person name="Chen A."/>
            <person name="Janssen B."/>
            <person name="Plunkett B."/>
            <person name="Dwamena C."/>
            <person name="Voogd C."/>
            <person name="Leif D."/>
            <person name="Lafferty D."/>
            <person name="Souleyre E."/>
            <person name="Varkonyi-Gasic E."/>
            <person name="Gambi F."/>
            <person name="Hanley J."/>
            <person name="Yao J.-L."/>
            <person name="Cheung J."/>
            <person name="David K."/>
            <person name="Warren B."/>
            <person name="Marsh K."/>
            <person name="Snowden K."/>
            <person name="Lin-Wang K."/>
            <person name="Brian L."/>
            <person name="Martinez-Sanchez M."/>
            <person name="Wang M."/>
            <person name="Ileperuma N."/>
            <person name="Macnee N."/>
            <person name="Campin R."/>
            <person name="Mcatee P."/>
            <person name="Drummond R."/>
            <person name="Espley R."/>
            <person name="Ireland H."/>
            <person name="Wu R."/>
            <person name="Atkinson R."/>
            <person name="Karunairetnam S."/>
            <person name="Bulley S."/>
            <person name="Chunkath S."/>
            <person name="Hanley Z."/>
            <person name="Storey R."/>
            <person name="Thrimawithana A."/>
            <person name="Thomson S."/>
            <person name="David C."/>
            <person name="Testolin R."/>
        </authorList>
    </citation>
    <scope>NUCLEOTIDE SEQUENCE [LARGE SCALE GENOMIC DNA]</scope>
    <source>
        <strain evidence="4">cv. Red5</strain>
        <tissue evidence="3">Young leaf</tissue>
    </source>
</reference>
<dbReference type="InterPro" id="IPR036890">
    <property type="entry name" value="HATPase_C_sf"/>
</dbReference>
<dbReference type="OrthoDB" id="10036779at2759"/>
<feature type="region of interest" description="Disordered" evidence="2">
    <location>
        <begin position="1"/>
        <end position="23"/>
    </location>
</feature>
<feature type="coiled-coil region" evidence="1">
    <location>
        <begin position="1324"/>
        <end position="1351"/>
    </location>
</feature>
<dbReference type="Proteomes" id="UP000241394">
    <property type="component" value="Chromosome LG18"/>
</dbReference>
<keyword evidence="1" id="KW-0175">Coiled coil</keyword>
<dbReference type="STRING" id="1590841.A0A2R6Q993"/>
<gene>
    <name evidence="3" type="ORF">CEY00_Acc20314</name>
</gene>
<feature type="coiled-coil region" evidence="1">
    <location>
        <begin position="1597"/>
        <end position="1648"/>
    </location>
</feature>
<organism evidence="3 4">
    <name type="scientific">Actinidia chinensis var. chinensis</name>
    <name type="common">Chinese soft-hair kiwi</name>
    <dbReference type="NCBI Taxonomy" id="1590841"/>
    <lineage>
        <taxon>Eukaryota</taxon>
        <taxon>Viridiplantae</taxon>
        <taxon>Streptophyta</taxon>
        <taxon>Embryophyta</taxon>
        <taxon>Tracheophyta</taxon>
        <taxon>Spermatophyta</taxon>
        <taxon>Magnoliopsida</taxon>
        <taxon>eudicotyledons</taxon>
        <taxon>Gunneridae</taxon>
        <taxon>Pentapetalae</taxon>
        <taxon>asterids</taxon>
        <taxon>Ericales</taxon>
        <taxon>Actinidiaceae</taxon>
        <taxon>Actinidia</taxon>
    </lineage>
</organism>
<dbReference type="FunCoup" id="A0A2R6Q993">
    <property type="interactions" value="147"/>
</dbReference>
<feature type="region of interest" description="Disordered" evidence="2">
    <location>
        <begin position="356"/>
        <end position="378"/>
    </location>
</feature>